<protein>
    <submittedName>
        <fullName evidence="2">Uncharacterized protein</fullName>
    </submittedName>
</protein>
<sequence>MKWKIIMRTMSLLVIVVTIFIVVLYEPNIKNKDISSLEDETTEITEGDVEETSLSTDKQILQGNSSDVLTLNLDNIINSLTLDERNVVEGILDKLSVVDCAKVNSILNNGSIDSKKEAMEYIKKRLVEEDYDRLVGILNQYIDLV</sequence>
<dbReference type="EMBL" id="JACOOO010000035">
    <property type="protein sequence ID" value="MBC5630151.1"/>
    <property type="molecule type" value="Genomic_DNA"/>
</dbReference>
<dbReference type="RefSeq" id="WP_032117264.1">
    <property type="nucleotide sequence ID" value="NZ_JACOOO010000035.1"/>
</dbReference>
<dbReference type="Proteomes" id="UP000596929">
    <property type="component" value="Unassembled WGS sequence"/>
</dbReference>
<keyword evidence="1" id="KW-0472">Membrane</keyword>
<comment type="caution">
    <text evidence="2">The sequence shown here is derived from an EMBL/GenBank/DDBJ whole genome shotgun (WGS) entry which is preliminary data.</text>
</comment>
<keyword evidence="1" id="KW-1133">Transmembrane helix</keyword>
<evidence type="ECO:0000313" key="2">
    <source>
        <dbReference type="EMBL" id="MBC5630151.1"/>
    </source>
</evidence>
<keyword evidence="3" id="KW-1185">Reference proteome</keyword>
<proteinExistence type="predicted"/>
<gene>
    <name evidence="2" type="ORF">H8S20_14905</name>
</gene>
<organism evidence="2 3">
    <name type="scientific">Clostridium hominis</name>
    <dbReference type="NCBI Taxonomy" id="2763036"/>
    <lineage>
        <taxon>Bacteria</taxon>
        <taxon>Bacillati</taxon>
        <taxon>Bacillota</taxon>
        <taxon>Clostridia</taxon>
        <taxon>Eubacteriales</taxon>
        <taxon>Clostridiaceae</taxon>
        <taxon>Clostridium</taxon>
    </lineage>
</organism>
<name>A0ABR7DFF1_9CLOT</name>
<accession>A0ABR7DFF1</accession>
<keyword evidence="1" id="KW-0812">Transmembrane</keyword>
<evidence type="ECO:0000313" key="3">
    <source>
        <dbReference type="Proteomes" id="UP000596929"/>
    </source>
</evidence>
<reference evidence="2 3" key="1">
    <citation type="submission" date="2020-08" db="EMBL/GenBank/DDBJ databases">
        <title>Genome public.</title>
        <authorList>
            <person name="Liu C."/>
            <person name="Sun Q."/>
        </authorList>
    </citation>
    <scope>NUCLEOTIDE SEQUENCE [LARGE SCALE GENOMIC DNA]</scope>
    <source>
        <strain evidence="2 3">NSJ-6</strain>
    </source>
</reference>
<evidence type="ECO:0000256" key="1">
    <source>
        <dbReference type="SAM" id="Phobius"/>
    </source>
</evidence>
<feature type="transmembrane region" description="Helical" evidence="1">
    <location>
        <begin position="6"/>
        <end position="25"/>
    </location>
</feature>